<reference evidence="9" key="1">
    <citation type="submission" date="2023-01" db="EMBL/GenBank/DDBJ databases">
        <title>The chitinases involved in constricting ring structure development in the nematode-trapping fungus Drechslerella dactyloides.</title>
        <authorList>
            <person name="Wang R."/>
            <person name="Zhang L."/>
            <person name="Tang P."/>
            <person name="Li S."/>
            <person name="Liang L."/>
        </authorList>
    </citation>
    <scope>NUCLEOTIDE SEQUENCE</scope>
    <source>
        <strain evidence="9">YMF1.00031</strain>
    </source>
</reference>
<evidence type="ECO:0000313" key="10">
    <source>
        <dbReference type="Proteomes" id="UP001221413"/>
    </source>
</evidence>
<feature type="transmembrane region" description="Helical" evidence="7">
    <location>
        <begin position="136"/>
        <end position="156"/>
    </location>
</feature>
<name>A0AAD6IRL3_DREDA</name>
<keyword evidence="4 7" id="KW-0472">Membrane</keyword>
<feature type="compositionally biased region" description="Acidic residues" evidence="6">
    <location>
        <begin position="742"/>
        <end position="752"/>
    </location>
</feature>
<dbReference type="AlphaFoldDB" id="A0AAD6IRL3"/>
<dbReference type="PANTHER" id="PTHR33048">
    <property type="entry name" value="PTH11-LIKE INTEGRAL MEMBRANE PROTEIN (AFU_ORTHOLOGUE AFUA_5G11245)"/>
    <property type="match status" value="1"/>
</dbReference>
<protein>
    <recommendedName>
        <fullName evidence="8">Rhodopsin domain-containing protein</fullName>
    </recommendedName>
</protein>
<gene>
    <name evidence="9" type="ORF">Dda_8153</name>
</gene>
<feature type="region of interest" description="Disordered" evidence="6">
    <location>
        <begin position="724"/>
        <end position="759"/>
    </location>
</feature>
<evidence type="ECO:0000256" key="7">
    <source>
        <dbReference type="SAM" id="Phobius"/>
    </source>
</evidence>
<dbReference type="GO" id="GO:0016020">
    <property type="term" value="C:membrane"/>
    <property type="evidence" value="ECO:0007669"/>
    <property type="project" value="UniProtKB-SubCell"/>
</dbReference>
<dbReference type="Pfam" id="PF20684">
    <property type="entry name" value="Fung_rhodopsin"/>
    <property type="match status" value="1"/>
</dbReference>
<evidence type="ECO:0000256" key="2">
    <source>
        <dbReference type="ARBA" id="ARBA00022692"/>
    </source>
</evidence>
<feature type="transmembrane region" description="Helical" evidence="7">
    <location>
        <begin position="23"/>
        <end position="45"/>
    </location>
</feature>
<evidence type="ECO:0000313" key="9">
    <source>
        <dbReference type="EMBL" id="KAJ6257264.1"/>
    </source>
</evidence>
<dbReference type="InterPro" id="IPR052337">
    <property type="entry name" value="SAT4-like"/>
</dbReference>
<comment type="similarity">
    <text evidence="5">Belongs to the SAT4 family.</text>
</comment>
<feature type="transmembrane region" description="Helical" evidence="7">
    <location>
        <begin position="220"/>
        <end position="239"/>
    </location>
</feature>
<dbReference type="InterPro" id="IPR049326">
    <property type="entry name" value="Rhodopsin_dom_fungi"/>
</dbReference>
<evidence type="ECO:0000259" key="8">
    <source>
        <dbReference type="Pfam" id="PF20684"/>
    </source>
</evidence>
<keyword evidence="3 7" id="KW-1133">Transmembrane helix</keyword>
<proteinExistence type="inferred from homology"/>
<feature type="transmembrane region" description="Helical" evidence="7">
    <location>
        <begin position="57"/>
        <end position="77"/>
    </location>
</feature>
<dbReference type="PANTHER" id="PTHR33048:SF129">
    <property type="entry name" value="INTEGRAL MEMBRANE PROTEIN-RELATED"/>
    <property type="match status" value="1"/>
</dbReference>
<comment type="subcellular location">
    <subcellularLocation>
        <location evidence="1">Membrane</location>
        <topology evidence="1">Multi-pass membrane protein</topology>
    </subcellularLocation>
</comment>
<feature type="transmembrane region" description="Helical" evidence="7">
    <location>
        <begin position="185"/>
        <end position="208"/>
    </location>
</feature>
<feature type="domain" description="Rhodopsin" evidence="8">
    <location>
        <begin position="41"/>
        <end position="281"/>
    </location>
</feature>
<feature type="transmembrane region" description="Helical" evidence="7">
    <location>
        <begin position="102"/>
        <end position="124"/>
    </location>
</feature>
<evidence type="ECO:0000256" key="3">
    <source>
        <dbReference type="ARBA" id="ARBA00022989"/>
    </source>
</evidence>
<evidence type="ECO:0000256" key="1">
    <source>
        <dbReference type="ARBA" id="ARBA00004141"/>
    </source>
</evidence>
<comment type="caution">
    <text evidence="9">The sequence shown here is derived from an EMBL/GenBank/DDBJ whole genome shotgun (WGS) entry which is preliminary data.</text>
</comment>
<accession>A0AAD6IRL3</accession>
<dbReference type="EMBL" id="JAQGDS010000011">
    <property type="protein sequence ID" value="KAJ6257264.1"/>
    <property type="molecule type" value="Genomic_DNA"/>
</dbReference>
<keyword evidence="2 7" id="KW-0812">Transmembrane</keyword>
<sequence length="1071" mass="120004">MAEAGPSSFLHPNYTNPEVRGHYLKPIIISLMILSGTIAGLRIITRSSILRSLGIDDWVIIPALITAYGLSICNLMSEEYGWGRHIWDVRAKEWVIIRQYQFASQLLFTYSVALAKSSILIFYLRFCTTKKFKVAIWITFGMVAAWVIAMSGLIIFQCHPVANFWKEIRLTDYRKGCLPNEADWVLLHGIISVVLDIIVLLLPIPTVLQLGLPTKQKVGLIAMFSLGLIVCLAGCLRIVSIRSTILTLDVPWYGYDLYIYTSTEAHVGIICASIPSLKPLLGVFFPRLVTTTYGAGTNRRSGISPYHENDMAHRNLSGRNSKGYPLNSAIESRIGSEETFYRRDRDEEASWLEMSSPSTGTGGVMKTTQIEQELLRPVGAVFWLRATTLYGEFDLDVNPFLTAAQTGKPMTLTSWRECVDYDYRWRVARLGSGEVGWSFCSFNADFIDNYWSIRSSANPRMIDQFNQDLYLGITDPTRRPRIEFGELWDTQWNDWFLYLTMGTAARDSGNRIRWTAYRPVTARVREGSNRQIELLADGMNPTFEDLSRIRNPEEIDLNDLGGIALDTSGGTAGRTIRRYPGPFPAVEVKGKSDNDLQHGDFLVLQGGIHLQVCFQRMGTRMDDGTYESAIRPSFIEYYGDDRPPPEDRPDVVGCQEIVLRVYKDIDTRIEPIPPSPSQESQLIMELTGNLPVGIVQPNIIVDVGEGFSDDTSPQISDPNAIDQVSNARAESIQAEDSPYDYNGDDNNMELEQEGASQQEIPRQGAVQPNNNNIFNRFDSISGRAGLPNYVPRFLPPVPAFLGSDNRQYAGRGPASETDSIEELLKSDPDDEVLGELPRGEFGGDVWPWADSPSEGNNPSADFWQHDLEDNPFSQANRQNDFMRISEQYQPPLGQRGSFGFGDNAMSPEQQSDSRFSSPDIMRQREQRGQIQMQGQGIEEEEEEDPYWPIPEEDPYIGLNQNQIAVIRAYLGVYEDIVHNGKWYGVAVVMLFAEEDFCTATASLANGCSCGVLSRSFGRRTATTKQHHTTSTTSPGTVLISFKDHSSHPDPTSLHRPSNLPFALPLLYDAAV</sequence>
<keyword evidence="10" id="KW-1185">Reference proteome</keyword>
<evidence type="ECO:0000256" key="5">
    <source>
        <dbReference type="ARBA" id="ARBA00038359"/>
    </source>
</evidence>
<evidence type="ECO:0000256" key="6">
    <source>
        <dbReference type="SAM" id="MobiDB-lite"/>
    </source>
</evidence>
<organism evidence="9 10">
    <name type="scientific">Drechslerella dactyloides</name>
    <name type="common">Nematode-trapping fungus</name>
    <name type="synonym">Arthrobotrys dactyloides</name>
    <dbReference type="NCBI Taxonomy" id="74499"/>
    <lineage>
        <taxon>Eukaryota</taxon>
        <taxon>Fungi</taxon>
        <taxon>Dikarya</taxon>
        <taxon>Ascomycota</taxon>
        <taxon>Pezizomycotina</taxon>
        <taxon>Orbiliomycetes</taxon>
        <taxon>Orbiliales</taxon>
        <taxon>Orbiliaceae</taxon>
        <taxon>Drechslerella</taxon>
    </lineage>
</organism>
<evidence type="ECO:0000256" key="4">
    <source>
        <dbReference type="ARBA" id="ARBA00023136"/>
    </source>
</evidence>
<dbReference type="Proteomes" id="UP001221413">
    <property type="component" value="Unassembled WGS sequence"/>
</dbReference>